<organism evidence="2 3">
    <name type="scientific">Bison bison bison</name>
    <name type="common">North American plains bison</name>
    <dbReference type="NCBI Taxonomy" id="43346"/>
    <lineage>
        <taxon>Eukaryota</taxon>
        <taxon>Metazoa</taxon>
        <taxon>Chordata</taxon>
        <taxon>Craniata</taxon>
        <taxon>Vertebrata</taxon>
        <taxon>Euteleostomi</taxon>
        <taxon>Mammalia</taxon>
        <taxon>Eutheria</taxon>
        <taxon>Laurasiatheria</taxon>
        <taxon>Artiodactyla</taxon>
        <taxon>Ruminantia</taxon>
        <taxon>Pecora</taxon>
        <taxon>Bovidae</taxon>
        <taxon>Bovinae</taxon>
        <taxon>Bison</taxon>
    </lineage>
</organism>
<reference evidence="3" key="1">
    <citation type="submission" date="2025-08" db="UniProtKB">
        <authorList>
            <consortium name="RefSeq"/>
        </authorList>
    </citation>
    <scope>IDENTIFICATION</scope>
    <source>
        <tissue evidence="3">Blood</tissue>
    </source>
</reference>
<dbReference type="RefSeq" id="XP_010841998.1">
    <property type="nucleotide sequence ID" value="XM_010843696.1"/>
</dbReference>
<accession>A0A6P3HGE7</accession>
<dbReference type="AlphaFoldDB" id="A0A6P3HGE7"/>
<feature type="compositionally biased region" description="Pro residues" evidence="1">
    <location>
        <begin position="37"/>
        <end position="46"/>
    </location>
</feature>
<proteinExistence type="predicted"/>
<dbReference type="KEGG" id="bbis:104991279"/>
<sequence length="217" mass="22570">MAGAASDGPNLADRETGCLSPLFPHRTLTELLKQPSPQEPLPPSLGPPLGSCVQVQMGDGLPRGSPHNSTDKKRPNNVPLGSVTAGPPRAPRLQGGGNVTLQPDFAKYTTLKAAGLKAAGERPGLCWGAPGPLHPRKCKRLDCEARRPSSKVPGAPASVRIAPSPIGSHASAAPHPSLIRPLVWGRVAESRAGGRSLYPSRVGLRSPPLQPVPAGRR</sequence>
<name>A0A6P3HGE7_BISBB</name>
<dbReference type="CTD" id="440829"/>
<feature type="region of interest" description="Disordered" evidence="1">
    <location>
        <begin position="1"/>
        <end position="98"/>
    </location>
</feature>
<keyword evidence="2" id="KW-1185">Reference proteome</keyword>
<evidence type="ECO:0000313" key="3">
    <source>
        <dbReference type="RefSeq" id="XP_010841998.1"/>
    </source>
</evidence>
<gene>
    <name evidence="3" type="primary">SHISA8</name>
</gene>
<evidence type="ECO:0000256" key="1">
    <source>
        <dbReference type="SAM" id="MobiDB-lite"/>
    </source>
</evidence>
<feature type="region of interest" description="Disordered" evidence="1">
    <location>
        <begin position="195"/>
        <end position="217"/>
    </location>
</feature>
<dbReference type="Proteomes" id="UP000515208">
    <property type="component" value="Unplaced"/>
</dbReference>
<protein>
    <submittedName>
        <fullName evidence="3">Uncharacterized protein</fullName>
    </submittedName>
</protein>
<dbReference type="GeneID" id="104991279"/>
<dbReference type="OrthoDB" id="9996010at2759"/>
<feature type="region of interest" description="Disordered" evidence="1">
    <location>
        <begin position="145"/>
        <end position="175"/>
    </location>
</feature>
<evidence type="ECO:0000313" key="2">
    <source>
        <dbReference type="Proteomes" id="UP000515208"/>
    </source>
</evidence>